<sequence>MNLSHLYYFQKLAALESYAQASRELHITQPSLSNAMRSLERELGVVLFERVGRTSRLTDQGAEFLGYVNDSLGALEAGIEAMERHSGHAADGQINLGCIITVQTDYVPRTLLAYRMASACNVAVNVTESTTPELLAQLAQGKVDVVLAGRDGREAPGRFEYIPVVAQRIVAGMSAEHPLADRPWLTAADLTGCDILTYSHDIPLGRAVERVTRDMEPGRVSYSYRDESILAGLAASGSEVALMAETFFAHALDDIALVPLVSDEEPRRGLYHRIYLVHDTQRAHSFRVNHFINYMREVKTLKDPEADPLYLD</sequence>
<dbReference type="SUPFAM" id="SSF46785">
    <property type="entry name" value="Winged helix' DNA-binding domain"/>
    <property type="match status" value="1"/>
</dbReference>
<evidence type="ECO:0000259" key="5">
    <source>
        <dbReference type="PROSITE" id="PS50931"/>
    </source>
</evidence>
<gene>
    <name evidence="6" type="ORF">GKZ27_00940</name>
</gene>
<evidence type="ECO:0000256" key="1">
    <source>
        <dbReference type="ARBA" id="ARBA00009437"/>
    </source>
</evidence>
<dbReference type="Pfam" id="PF00126">
    <property type="entry name" value="HTH_1"/>
    <property type="match status" value="1"/>
</dbReference>
<accession>A0A6N8JJJ9</accession>
<name>A0A6N8JJJ9_9ACTN</name>
<dbReference type="OrthoDB" id="3181812at2"/>
<proteinExistence type="inferred from homology"/>
<protein>
    <submittedName>
        <fullName evidence="6">LysR family transcriptional regulator</fullName>
    </submittedName>
</protein>
<dbReference type="InterPro" id="IPR005119">
    <property type="entry name" value="LysR_subst-bd"/>
</dbReference>
<dbReference type="PRINTS" id="PR00039">
    <property type="entry name" value="HTHLYSR"/>
</dbReference>
<comment type="caution">
    <text evidence="6">The sequence shown here is derived from an EMBL/GenBank/DDBJ whole genome shotgun (WGS) entry which is preliminary data.</text>
</comment>
<evidence type="ECO:0000256" key="3">
    <source>
        <dbReference type="ARBA" id="ARBA00023125"/>
    </source>
</evidence>
<evidence type="ECO:0000256" key="4">
    <source>
        <dbReference type="ARBA" id="ARBA00023163"/>
    </source>
</evidence>
<dbReference type="Pfam" id="PF03466">
    <property type="entry name" value="LysR_substrate"/>
    <property type="match status" value="1"/>
</dbReference>
<keyword evidence="7" id="KW-1185">Reference proteome</keyword>
<keyword evidence="4" id="KW-0804">Transcription</keyword>
<dbReference type="PANTHER" id="PTHR30346:SF28">
    <property type="entry name" value="HTH-TYPE TRANSCRIPTIONAL REGULATOR CYNR"/>
    <property type="match status" value="1"/>
</dbReference>
<dbReference type="EMBL" id="WSRR01000001">
    <property type="protein sequence ID" value="MVX60043.1"/>
    <property type="molecule type" value="Genomic_DNA"/>
</dbReference>
<dbReference type="Proteomes" id="UP000463388">
    <property type="component" value="Unassembled WGS sequence"/>
</dbReference>
<dbReference type="AlphaFoldDB" id="A0A6N8JJJ9"/>
<dbReference type="GO" id="GO:0003700">
    <property type="term" value="F:DNA-binding transcription factor activity"/>
    <property type="evidence" value="ECO:0007669"/>
    <property type="project" value="InterPro"/>
</dbReference>
<feature type="domain" description="HTH lysR-type" evidence="5">
    <location>
        <begin position="1"/>
        <end position="58"/>
    </location>
</feature>
<dbReference type="InterPro" id="IPR036388">
    <property type="entry name" value="WH-like_DNA-bd_sf"/>
</dbReference>
<organism evidence="6 7">
    <name type="scientific">Adlercreutzia mucosicola</name>
    <dbReference type="NCBI Taxonomy" id="580026"/>
    <lineage>
        <taxon>Bacteria</taxon>
        <taxon>Bacillati</taxon>
        <taxon>Actinomycetota</taxon>
        <taxon>Coriobacteriia</taxon>
        <taxon>Eggerthellales</taxon>
        <taxon>Eggerthellaceae</taxon>
        <taxon>Adlercreutzia</taxon>
    </lineage>
</organism>
<evidence type="ECO:0000256" key="2">
    <source>
        <dbReference type="ARBA" id="ARBA00023015"/>
    </source>
</evidence>
<dbReference type="PANTHER" id="PTHR30346">
    <property type="entry name" value="TRANSCRIPTIONAL DUAL REGULATOR HCAR-RELATED"/>
    <property type="match status" value="1"/>
</dbReference>
<dbReference type="GO" id="GO:0003677">
    <property type="term" value="F:DNA binding"/>
    <property type="evidence" value="ECO:0007669"/>
    <property type="project" value="UniProtKB-KW"/>
</dbReference>
<comment type="similarity">
    <text evidence="1">Belongs to the LysR transcriptional regulatory family.</text>
</comment>
<evidence type="ECO:0000313" key="6">
    <source>
        <dbReference type="EMBL" id="MVX60043.1"/>
    </source>
</evidence>
<dbReference type="InterPro" id="IPR036390">
    <property type="entry name" value="WH_DNA-bd_sf"/>
</dbReference>
<keyword evidence="2" id="KW-0805">Transcription regulation</keyword>
<dbReference type="SUPFAM" id="SSF53850">
    <property type="entry name" value="Periplasmic binding protein-like II"/>
    <property type="match status" value="1"/>
</dbReference>
<dbReference type="InterPro" id="IPR000847">
    <property type="entry name" value="LysR_HTH_N"/>
</dbReference>
<dbReference type="FunFam" id="1.10.10.10:FF:000001">
    <property type="entry name" value="LysR family transcriptional regulator"/>
    <property type="match status" value="1"/>
</dbReference>
<dbReference type="Gene3D" id="1.10.10.10">
    <property type="entry name" value="Winged helix-like DNA-binding domain superfamily/Winged helix DNA-binding domain"/>
    <property type="match status" value="1"/>
</dbReference>
<evidence type="ECO:0000313" key="7">
    <source>
        <dbReference type="Proteomes" id="UP000463388"/>
    </source>
</evidence>
<dbReference type="Gene3D" id="3.40.190.10">
    <property type="entry name" value="Periplasmic binding protein-like II"/>
    <property type="match status" value="2"/>
</dbReference>
<dbReference type="GO" id="GO:0032993">
    <property type="term" value="C:protein-DNA complex"/>
    <property type="evidence" value="ECO:0007669"/>
    <property type="project" value="TreeGrafter"/>
</dbReference>
<dbReference type="RefSeq" id="WP_160344349.1">
    <property type="nucleotide sequence ID" value="NZ_JAOAKZ010000026.1"/>
</dbReference>
<dbReference type="PROSITE" id="PS50931">
    <property type="entry name" value="HTH_LYSR"/>
    <property type="match status" value="1"/>
</dbReference>
<keyword evidence="3" id="KW-0238">DNA-binding</keyword>
<reference evidence="6 7" key="1">
    <citation type="submission" date="2019-12" db="EMBL/GenBank/DDBJ databases">
        <title>Microbes associate with the intestines of laboratory mice.</title>
        <authorList>
            <person name="Navarre W."/>
            <person name="Wong E."/>
        </authorList>
    </citation>
    <scope>NUCLEOTIDE SEQUENCE [LARGE SCALE GENOMIC DNA]</scope>
    <source>
        <strain evidence="6 7">NM66_B29</strain>
    </source>
</reference>